<gene>
    <name evidence="3" type="ORF">MEDL_24362</name>
</gene>
<feature type="domain" description="Death" evidence="2">
    <location>
        <begin position="845"/>
        <end position="892"/>
    </location>
</feature>
<dbReference type="Proteomes" id="UP000683360">
    <property type="component" value="Unassembled WGS sequence"/>
</dbReference>
<protein>
    <recommendedName>
        <fullName evidence="2">Death domain-containing protein</fullName>
    </recommendedName>
</protein>
<evidence type="ECO:0000313" key="4">
    <source>
        <dbReference type="Proteomes" id="UP000683360"/>
    </source>
</evidence>
<dbReference type="Gene3D" id="2.40.10.10">
    <property type="entry name" value="Trypsin-like serine proteases"/>
    <property type="match status" value="2"/>
</dbReference>
<feature type="region of interest" description="Disordered" evidence="1">
    <location>
        <begin position="93"/>
        <end position="346"/>
    </location>
</feature>
<name>A0A8S3RTZ5_MYTED</name>
<feature type="compositionally biased region" description="Polar residues" evidence="1">
    <location>
        <begin position="753"/>
        <end position="767"/>
    </location>
</feature>
<dbReference type="OrthoDB" id="6162750at2759"/>
<feature type="compositionally biased region" description="Polar residues" evidence="1">
    <location>
        <begin position="226"/>
        <end position="247"/>
    </location>
</feature>
<dbReference type="SUPFAM" id="SSF50494">
    <property type="entry name" value="Trypsin-like serine proteases"/>
    <property type="match status" value="1"/>
</dbReference>
<reference evidence="3" key="1">
    <citation type="submission" date="2021-03" db="EMBL/GenBank/DDBJ databases">
        <authorList>
            <person name="Bekaert M."/>
        </authorList>
    </citation>
    <scope>NUCLEOTIDE SEQUENCE</scope>
</reference>
<evidence type="ECO:0000256" key="1">
    <source>
        <dbReference type="SAM" id="MobiDB-lite"/>
    </source>
</evidence>
<feature type="compositionally biased region" description="Polar residues" evidence="1">
    <location>
        <begin position="256"/>
        <end position="265"/>
    </location>
</feature>
<feature type="compositionally biased region" description="Basic and acidic residues" evidence="1">
    <location>
        <begin position="316"/>
        <end position="335"/>
    </location>
</feature>
<dbReference type="InterPro" id="IPR000488">
    <property type="entry name" value="Death_dom"/>
</dbReference>
<proteinExistence type="predicted"/>
<feature type="compositionally biased region" description="Basic and acidic residues" evidence="1">
    <location>
        <begin position="207"/>
        <end position="223"/>
    </location>
</feature>
<organism evidence="3 4">
    <name type="scientific">Mytilus edulis</name>
    <name type="common">Blue mussel</name>
    <dbReference type="NCBI Taxonomy" id="6550"/>
    <lineage>
        <taxon>Eukaryota</taxon>
        <taxon>Metazoa</taxon>
        <taxon>Spiralia</taxon>
        <taxon>Lophotrochozoa</taxon>
        <taxon>Mollusca</taxon>
        <taxon>Bivalvia</taxon>
        <taxon>Autobranchia</taxon>
        <taxon>Pteriomorphia</taxon>
        <taxon>Mytilida</taxon>
        <taxon>Mytiloidea</taxon>
        <taxon>Mytilidae</taxon>
        <taxon>Mytilinae</taxon>
        <taxon>Mytilus</taxon>
    </lineage>
</organism>
<dbReference type="InterPro" id="IPR011029">
    <property type="entry name" value="DEATH-like_dom_sf"/>
</dbReference>
<evidence type="ECO:0000313" key="3">
    <source>
        <dbReference type="EMBL" id="CAG2210241.1"/>
    </source>
</evidence>
<dbReference type="Gene3D" id="1.10.533.10">
    <property type="entry name" value="Death Domain, Fas"/>
    <property type="match status" value="1"/>
</dbReference>
<dbReference type="AlphaFoldDB" id="A0A8S3RTZ5"/>
<feature type="compositionally biased region" description="Basic and acidic residues" evidence="1">
    <location>
        <begin position="684"/>
        <end position="694"/>
    </location>
</feature>
<sequence length="917" mass="102397">MMANAKTISANAILISPNATFVMANAPLYTFEPFDTLEGVASLKVIRIQVNCKQRAWETAKGKETIHVVDTPVNENGKVEDAVVTEIPFVTPETPTKSESVMQGANTSVSDTNGLKANDSMGKQDKKQHESDAIPGKPVEKTNKDVLSSAIIKNNSGEETNLKEAPPTGITLNKVPGSKSDDAEDDHSYLFAAGRKEEEPQIEDSEFIDKKTGKSDDSAHIKDVVISSNEASPTDKATNDSSTTETSPIKKVDNLPTDNAGGNDSETMKGGSDKTKEIDNNPNSKPSDRSQPENGSSDNQQNNEDPTGYEGSKFSKPGDEQDREISEEMKSGKLNEKKKKKKKQRDKYGLPANTVINQYYEYAETVNLGNDTINYFDGKKEPKKEKDEIQPTYMISAHEMEILLAVSKSVGIFHGPKSNGTCWRVGEDKIITAAHVVKDNMYENYLNKCFVDFNYVDKNKRSSNAESDLNVFKIEPQVMYKNEVLDVAVLKLKREKNKNFPPPLDLFDSLDPEKDDDKEIYLIGHNKSDEKNFNFGIGLWTPTETKMKDMEKFCLEYGKPNGYIGLDRKDRLVIKCEFVSGASGCPGVVIYKDKAYVVLVYVRGFPDFYYSKQFPGEKKRRIPKERLLQQGVNIGSVFKTMTENTMNLGLRNEIFPHEANLEQQASGQNPYAIGGASSFQNEKNLKGQETEKKSGKGTTCTEGHSETAIPDSAKYNRQPSYALAIDDRVDIDYPHMKPPGDDTDITLQHGHSQNIAVPRNDQNYTQDVNKDSQSRMANNSSEIPDMTQGEKSVPYTNPGKTQPVKDITIEEWIGNDMQAFKEKQLKELDLSILSKAINISKANSVALQLELSQSDFEIIKHDAQTDLCYRILYKWRNKIGNAATLERLIGILFCAWECDNESVFTEQLKSAILRVMK</sequence>
<dbReference type="InterPro" id="IPR009003">
    <property type="entry name" value="Peptidase_S1_PA"/>
</dbReference>
<keyword evidence="4" id="KW-1185">Reference proteome</keyword>
<dbReference type="SUPFAM" id="SSF47986">
    <property type="entry name" value="DEATH domain"/>
    <property type="match status" value="1"/>
</dbReference>
<dbReference type="Pfam" id="PF13365">
    <property type="entry name" value="Trypsin_2"/>
    <property type="match status" value="1"/>
</dbReference>
<feature type="compositionally biased region" description="Polar residues" evidence="1">
    <location>
        <begin position="93"/>
        <end position="115"/>
    </location>
</feature>
<dbReference type="InterPro" id="IPR043504">
    <property type="entry name" value="Peptidase_S1_PA_chymotrypsin"/>
</dbReference>
<accession>A0A8S3RTZ5</accession>
<dbReference type="EMBL" id="CAJPWZ010001228">
    <property type="protein sequence ID" value="CAG2210241.1"/>
    <property type="molecule type" value="Genomic_DNA"/>
</dbReference>
<feature type="compositionally biased region" description="Basic and acidic residues" evidence="1">
    <location>
        <begin position="122"/>
        <end position="144"/>
    </location>
</feature>
<feature type="region of interest" description="Disordered" evidence="1">
    <location>
        <begin position="684"/>
        <end position="715"/>
    </location>
</feature>
<feature type="compositionally biased region" description="Basic residues" evidence="1">
    <location>
        <begin position="336"/>
        <end position="345"/>
    </location>
</feature>
<evidence type="ECO:0000259" key="2">
    <source>
        <dbReference type="PROSITE" id="PS50017"/>
    </source>
</evidence>
<feature type="region of interest" description="Disordered" evidence="1">
    <location>
        <begin position="753"/>
        <end position="801"/>
    </location>
</feature>
<dbReference type="GO" id="GO:0007165">
    <property type="term" value="P:signal transduction"/>
    <property type="evidence" value="ECO:0007669"/>
    <property type="project" value="InterPro"/>
</dbReference>
<dbReference type="PROSITE" id="PS50017">
    <property type="entry name" value="DEATH_DOMAIN"/>
    <property type="match status" value="1"/>
</dbReference>
<comment type="caution">
    <text evidence="3">The sequence shown here is derived from an EMBL/GenBank/DDBJ whole genome shotgun (WGS) entry which is preliminary data.</text>
</comment>
<dbReference type="CDD" id="cd01670">
    <property type="entry name" value="Death"/>
    <property type="match status" value="1"/>
</dbReference>
<feature type="compositionally biased region" description="Polar residues" evidence="1">
    <location>
        <begin position="292"/>
        <end position="305"/>
    </location>
</feature>